<dbReference type="InterPro" id="IPR019741">
    <property type="entry name" value="Galactokinase_CS"/>
</dbReference>
<dbReference type="EC" id="2.7.1.6" evidence="10"/>
<dbReference type="InterPro" id="IPR019539">
    <property type="entry name" value="GalKase_N"/>
</dbReference>
<evidence type="ECO:0000256" key="6">
    <source>
        <dbReference type="ARBA" id="ARBA00022840"/>
    </source>
</evidence>
<dbReference type="GO" id="GO:0004335">
    <property type="term" value="F:galactokinase activity"/>
    <property type="evidence" value="ECO:0007669"/>
    <property type="project" value="UniProtKB-UniRule"/>
</dbReference>
<gene>
    <name evidence="14" type="ORF">JN10_2276</name>
</gene>
<keyword evidence="5 14" id="KW-0418">Kinase</keyword>
<dbReference type="Pfam" id="PF10509">
    <property type="entry name" value="GalKase_gal_bdg"/>
    <property type="match status" value="1"/>
</dbReference>
<dbReference type="OrthoDB" id="250531at2"/>
<evidence type="ECO:0000259" key="12">
    <source>
        <dbReference type="Pfam" id="PF08544"/>
    </source>
</evidence>
<evidence type="ECO:0000256" key="1">
    <source>
        <dbReference type="ARBA" id="ARBA00006566"/>
    </source>
</evidence>
<dbReference type="STRING" id="476157.GCA_001663155_00952"/>
<dbReference type="Pfam" id="PF08544">
    <property type="entry name" value="GHMP_kinases_C"/>
    <property type="match status" value="1"/>
</dbReference>
<dbReference type="EMBL" id="VLLK01000002">
    <property type="protein sequence ID" value="TWJ06740.1"/>
    <property type="molecule type" value="Genomic_DNA"/>
</dbReference>
<dbReference type="GO" id="GO:0005524">
    <property type="term" value="F:ATP binding"/>
    <property type="evidence" value="ECO:0007669"/>
    <property type="project" value="UniProtKB-UniRule"/>
</dbReference>
<comment type="caution">
    <text evidence="14">The sequence shown here is derived from an EMBL/GenBank/DDBJ whole genome shotgun (WGS) entry which is preliminary data.</text>
</comment>
<keyword evidence="6" id="KW-0067">ATP-binding</keyword>
<dbReference type="InterPro" id="IPR006206">
    <property type="entry name" value="Mevalonate/galactokinase"/>
</dbReference>
<dbReference type="PROSITE" id="PS00627">
    <property type="entry name" value="GHMP_KINASES_ATP"/>
    <property type="match status" value="1"/>
</dbReference>
<evidence type="ECO:0000259" key="13">
    <source>
        <dbReference type="Pfam" id="PF10509"/>
    </source>
</evidence>
<feature type="domain" description="GHMP kinase N-terminal" evidence="11">
    <location>
        <begin position="75"/>
        <end position="157"/>
    </location>
</feature>
<evidence type="ECO:0000313" key="14">
    <source>
        <dbReference type="EMBL" id="TWJ06740.1"/>
    </source>
</evidence>
<keyword evidence="4" id="KW-0547">Nucleotide-binding</keyword>
<dbReference type="InterPro" id="IPR006203">
    <property type="entry name" value="GHMP_knse_ATP-bd_CS"/>
</dbReference>
<keyword evidence="7" id="KW-0460">Magnesium</keyword>
<evidence type="ECO:0000256" key="4">
    <source>
        <dbReference type="ARBA" id="ARBA00022741"/>
    </source>
</evidence>
<accession>A0A562UMA0</accession>
<dbReference type="RefSeq" id="WP_067598029.1">
    <property type="nucleotide sequence ID" value="NZ_CP015963.1"/>
</dbReference>
<organism evidence="14 15">
    <name type="scientific">Altererythrobacter ishigakiensis</name>
    <dbReference type="NCBI Taxonomy" id="476157"/>
    <lineage>
        <taxon>Bacteria</taxon>
        <taxon>Pseudomonadati</taxon>
        <taxon>Pseudomonadota</taxon>
        <taxon>Alphaproteobacteria</taxon>
        <taxon>Sphingomonadales</taxon>
        <taxon>Erythrobacteraceae</taxon>
        <taxon>Altererythrobacter</taxon>
    </lineage>
</organism>
<dbReference type="Gene3D" id="3.30.70.890">
    <property type="entry name" value="GHMP kinase, C-terminal domain"/>
    <property type="match status" value="1"/>
</dbReference>
<dbReference type="Gene3D" id="3.30.230.10">
    <property type="match status" value="1"/>
</dbReference>
<evidence type="ECO:0000256" key="8">
    <source>
        <dbReference type="ARBA" id="ARBA00023144"/>
    </source>
</evidence>
<dbReference type="GO" id="GO:0006012">
    <property type="term" value="P:galactose metabolic process"/>
    <property type="evidence" value="ECO:0007669"/>
    <property type="project" value="UniProtKB-UniRule"/>
</dbReference>
<sequence length="345" mass="36310">MSEVRVRVPGRVNLIGEHTDYNGGMVLPAALSVGLELTLGARSDDQVITRSAGYDETLRTLSDSASGEWSDPVVGALREARAMGLIAQGADVSIKSTIPAGSGLSSSAALIVAVLKAAREAGSGVQPDVEIAVAARRVENEFMGVPCGIMDQMAVALATPGTAMALDTRTLKYELVELPRTHTIAVVHSGVIRKLTDGRYAERKQECDAAKAFFGTEKLCLLDPEDVSRSSLAEIPRKRALHCATEHRRVLAAVEALKADNIAALGQAMNESHVSMRDDFEMSLPAIDALVADAQEFGAVGARLTGGGFGGCIVACVENDALDIWLAKLLAAHPQAKLIDTIRGG</sequence>
<keyword evidence="9" id="KW-0119">Carbohydrate metabolism</keyword>
<dbReference type="InterPro" id="IPR006204">
    <property type="entry name" value="GHMP_kinase_N_dom"/>
</dbReference>
<dbReference type="InterPro" id="IPR000705">
    <property type="entry name" value="Galactokinase"/>
</dbReference>
<comment type="similarity">
    <text evidence="1">Belongs to the GHMP kinase family. GalK subfamily.</text>
</comment>
<dbReference type="FunFam" id="3.30.70.890:FF:000001">
    <property type="entry name" value="Galactokinase"/>
    <property type="match status" value="1"/>
</dbReference>
<protein>
    <recommendedName>
        <fullName evidence="10">Galactokinase</fullName>
        <ecNumber evidence="10">2.7.1.6</ecNumber>
    </recommendedName>
</protein>
<keyword evidence="3" id="KW-0479">Metal-binding</keyword>
<dbReference type="PRINTS" id="PR00473">
    <property type="entry name" value="GALCTOKINASE"/>
</dbReference>
<dbReference type="PRINTS" id="PR00959">
    <property type="entry name" value="MEVGALKINASE"/>
</dbReference>
<evidence type="ECO:0000259" key="11">
    <source>
        <dbReference type="Pfam" id="PF00288"/>
    </source>
</evidence>
<name>A0A562UMA0_9SPHN</name>
<dbReference type="Pfam" id="PF00288">
    <property type="entry name" value="GHMP_kinases_N"/>
    <property type="match status" value="1"/>
</dbReference>
<evidence type="ECO:0000313" key="15">
    <source>
        <dbReference type="Proteomes" id="UP000320547"/>
    </source>
</evidence>
<dbReference type="SUPFAM" id="SSF54211">
    <property type="entry name" value="Ribosomal protein S5 domain 2-like"/>
    <property type="match status" value="1"/>
</dbReference>
<proteinExistence type="inferred from homology"/>
<evidence type="ECO:0000256" key="7">
    <source>
        <dbReference type="ARBA" id="ARBA00022842"/>
    </source>
</evidence>
<dbReference type="InterPro" id="IPR013750">
    <property type="entry name" value="GHMP_kinase_C_dom"/>
</dbReference>
<dbReference type="SUPFAM" id="SSF55060">
    <property type="entry name" value="GHMP Kinase, C-terminal domain"/>
    <property type="match status" value="1"/>
</dbReference>
<evidence type="ECO:0000256" key="9">
    <source>
        <dbReference type="ARBA" id="ARBA00023277"/>
    </source>
</evidence>
<feature type="domain" description="GHMP kinase C-terminal" evidence="12">
    <location>
        <begin position="253"/>
        <end position="320"/>
    </location>
</feature>
<dbReference type="InterPro" id="IPR036554">
    <property type="entry name" value="GHMP_kinase_C_sf"/>
</dbReference>
<feature type="domain" description="Galactokinase N-terminal" evidence="13">
    <location>
        <begin position="5"/>
        <end position="33"/>
    </location>
</feature>
<dbReference type="NCBIfam" id="TIGR00131">
    <property type="entry name" value="gal_kin"/>
    <property type="match status" value="1"/>
</dbReference>
<reference evidence="14 15" key="1">
    <citation type="submission" date="2019-07" db="EMBL/GenBank/DDBJ databases">
        <title>Genomic Encyclopedia of Archaeal and Bacterial Type Strains, Phase II (KMG-II): from individual species to whole genera.</title>
        <authorList>
            <person name="Goeker M."/>
        </authorList>
    </citation>
    <scope>NUCLEOTIDE SEQUENCE [LARGE SCALE GENOMIC DNA]</scope>
    <source>
        <strain evidence="14 15">ATCC BAA-2084</strain>
    </source>
</reference>
<dbReference type="AlphaFoldDB" id="A0A562UMA0"/>
<keyword evidence="15" id="KW-1185">Reference proteome</keyword>
<dbReference type="GO" id="GO:0005829">
    <property type="term" value="C:cytosol"/>
    <property type="evidence" value="ECO:0007669"/>
    <property type="project" value="TreeGrafter"/>
</dbReference>
<keyword evidence="8" id="KW-0299">Galactose metabolism</keyword>
<dbReference type="PANTHER" id="PTHR10457">
    <property type="entry name" value="MEVALONATE KINASE/GALACTOKINASE"/>
    <property type="match status" value="1"/>
</dbReference>
<dbReference type="GO" id="GO:0046872">
    <property type="term" value="F:metal ion binding"/>
    <property type="evidence" value="ECO:0007669"/>
    <property type="project" value="UniProtKB-KW"/>
</dbReference>
<evidence type="ECO:0000256" key="3">
    <source>
        <dbReference type="ARBA" id="ARBA00022723"/>
    </source>
</evidence>
<dbReference type="PANTHER" id="PTHR10457:SF7">
    <property type="entry name" value="GALACTOKINASE-RELATED"/>
    <property type="match status" value="1"/>
</dbReference>
<dbReference type="Proteomes" id="UP000320547">
    <property type="component" value="Unassembled WGS sequence"/>
</dbReference>
<evidence type="ECO:0000256" key="5">
    <source>
        <dbReference type="ARBA" id="ARBA00022777"/>
    </source>
</evidence>
<keyword evidence="2" id="KW-0808">Transferase</keyword>
<dbReference type="PIRSF" id="PIRSF000530">
    <property type="entry name" value="Galactokinase"/>
    <property type="match status" value="1"/>
</dbReference>
<dbReference type="PROSITE" id="PS00106">
    <property type="entry name" value="GALACTOKINASE"/>
    <property type="match status" value="1"/>
</dbReference>
<evidence type="ECO:0000256" key="10">
    <source>
        <dbReference type="NCBIfam" id="TIGR00131"/>
    </source>
</evidence>
<dbReference type="InterPro" id="IPR014721">
    <property type="entry name" value="Ribsml_uS5_D2-typ_fold_subgr"/>
</dbReference>
<dbReference type="InterPro" id="IPR020568">
    <property type="entry name" value="Ribosomal_Su5_D2-typ_SF"/>
</dbReference>
<evidence type="ECO:0000256" key="2">
    <source>
        <dbReference type="ARBA" id="ARBA00022679"/>
    </source>
</evidence>